<dbReference type="InterPro" id="IPR001304">
    <property type="entry name" value="C-type_lectin-like"/>
</dbReference>
<comment type="caution">
    <text evidence="8">The sequence shown here is derived from an EMBL/GenBank/DDBJ whole genome shotgun (WGS) entry which is preliminary data.</text>
</comment>
<dbReference type="GO" id="GO:0008083">
    <property type="term" value="F:growth factor activity"/>
    <property type="evidence" value="ECO:0007669"/>
    <property type="project" value="TreeGrafter"/>
</dbReference>
<dbReference type="PROSITE" id="PS51828">
    <property type="entry name" value="PTX_2"/>
    <property type="match status" value="1"/>
</dbReference>
<evidence type="ECO:0000313" key="9">
    <source>
        <dbReference type="Proteomes" id="UP001487740"/>
    </source>
</evidence>
<dbReference type="SUPFAM" id="SSF56436">
    <property type="entry name" value="C-type lectin-like"/>
    <property type="match status" value="1"/>
</dbReference>
<dbReference type="InterPro" id="IPR013320">
    <property type="entry name" value="ConA-like_dom_sf"/>
</dbReference>
<protein>
    <recommendedName>
        <fullName evidence="10">C-type lectin domain-containing protein</fullName>
    </recommendedName>
</protein>
<feature type="domain" description="C-type lectin" evidence="6">
    <location>
        <begin position="112"/>
        <end position="230"/>
    </location>
</feature>
<reference evidence="8 9" key="1">
    <citation type="submission" date="2023-03" db="EMBL/GenBank/DDBJ databases">
        <title>High-quality genome of Scylla paramamosain provides insights in environmental adaptation.</title>
        <authorList>
            <person name="Zhang L."/>
        </authorList>
    </citation>
    <scope>NUCLEOTIDE SEQUENCE [LARGE SCALE GENOMIC DNA]</scope>
    <source>
        <strain evidence="8">LZ_2023a</strain>
        <tissue evidence="8">Muscle</tissue>
    </source>
</reference>
<comment type="subcellular location">
    <subcellularLocation>
        <location evidence="1">Secreted</location>
    </subcellularLocation>
</comment>
<keyword evidence="3" id="KW-0732">Signal</keyword>
<dbReference type="InterPro" id="IPR016187">
    <property type="entry name" value="CTDL_fold"/>
</dbReference>
<evidence type="ECO:0000259" key="7">
    <source>
        <dbReference type="PROSITE" id="PS51828"/>
    </source>
</evidence>
<evidence type="ECO:0000256" key="5">
    <source>
        <dbReference type="PROSITE-ProRule" id="PRU01172"/>
    </source>
</evidence>
<dbReference type="Pfam" id="PF00354">
    <property type="entry name" value="Pentaxin"/>
    <property type="match status" value="1"/>
</dbReference>
<evidence type="ECO:0000256" key="1">
    <source>
        <dbReference type="ARBA" id="ARBA00004613"/>
    </source>
</evidence>
<evidence type="ECO:0000256" key="3">
    <source>
        <dbReference type="ARBA" id="ARBA00022729"/>
    </source>
</evidence>
<evidence type="ECO:0000259" key="6">
    <source>
        <dbReference type="PROSITE" id="PS50041"/>
    </source>
</evidence>
<dbReference type="GO" id="GO:0030246">
    <property type="term" value="F:carbohydrate binding"/>
    <property type="evidence" value="ECO:0007669"/>
    <property type="project" value="UniProtKB-KW"/>
</dbReference>
<dbReference type="InterPro" id="IPR001759">
    <property type="entry name" value="PTX_dom"/>
</dbReference>
<dbReference type="Proteomes" id="UP001487740">
    <property type="component" value="Unassembled WGS sequence"/>
</dbReference>
<dbReference type="Gene3D" id="2.60.120.200">
    <property type="match status" value="1"/>
</dbReference>
<keyword evidence="9" id="KW-1185">Reference proteome</keyword>
<dbReference type="AlphaFoldDB" id="A0AAW0SX20"/>
<dbReference type="PROSITE" id="PS50041">
    <property type="entry name" value="C_TYPE_LECTIN_2"/>
    <property type="match status" value="1"/>
</dbReference>
<dbReference type="EMBL" id="JARAKH010000044">
    <property type="protein sequence ID" value="KAK8378667.1"/>
    <property type="molecule type" value="Genomic_DNA"/>
</dbReference>
<dbReference type="InterPro" id="IPR016186">
    <property type="entry name" value="C-type_lectin-like/link_sf"/>
</dbReference>
<name>A0AAW0SX20_SCYPA</name>
<feature type="domain" description="Pentraxin (PTX)" evidence="7">
    <location>
        <begin position="1"/>
        <end position="107"/>
    </location>
</feature>
<dbReference type="Pfam" id="PF00059">
    <property type="entry name" value="Lectin_C"/>
    <property type="match status" value="1"/>
</dbReference>
<evidence type="ECO:0000313" key="8">
    <source>
        <dbReference type="EMBL" id="KAK8378667.1"/>
    </source>
</evidence>
<dbReference type="PRINTS" id="PR00895">
    <property type="entry name" value="PENTAXIN"/>
</dbReference>
<dbReference type="CDD" id="cd00037">
    <property type="entry name" value="CLECT"/>
    <property type="match status" value="1"/>
</dbReference>
<dbReference type="InterPro" id="IPR051663">
    <property type="entry name" value="CLec_Tetranectin-domain"/>
</dbReference>
<dbReference type="SMART" id="SM00034">
    <property type="entry name" value="CLECT"/>
    <property type="match status" value="1"/>
</dbReference>
<gene>
    <name evidence="8" type="ORF">O3P69_009396</name>
</gene>
<dbReference type="GO" id="GO:0005615">
    <property type="term" value="C:extracellular space"/>
    <property type="evidence" value="ECO:0007669"/>
    <property type="project" value="TreeGrafter"/>
</dbReference>
<dbReference type="PANTHER" id="PTHR22799">
    <property type="entry name" value="TETRANECTIN-RELATED"/>
    <property type="match status" value="1"/>
</dbReference>
<evidence type="ECO:0000256" key="4">
    <source>
        <dbReference type="ARBA" id="ARBA00022734"/>
    </source>
</evidence>
<evidence type="ECO:0008006" key="10">
    <source>
        <dbReference type="Google" id="ProtNLM"/>
    </source>
</evidence>
<organism evidence="8 9">
    <name type="scientific">Scylla paramamosain</name>
    <name type="common">Mud crab</name>
    <dbReference type="NCBI Taxonomy" id="85552"/>
    <lineage>
        <taxon>Eukaryota</taxon>
        <taxon>Metazoa</taxon>
        <taxon>Ecdysozoa</taxon>
        <taxon>Arthropoda</taxon>
        <taxon>Crustacea</taxon>
        <taxon>Multicrustacea</taxon>
        <taxon>Malacostraca</taxon>
        <taxon>Eumalacostraca</taxon>
        <taxon>Eucarida</taxon>
        <taxon>Decapoda</taxon>
        <taxon>Pleocyemata</taxon>
        <taxon>Brachyura</taxon>
        <taxon>Eubrachyura</taxon>
        <taxon>Portunoidea</taxon>
        <taxon>Portunidae</taxon>
        <taxon>Portuninae</taxon>
        <taxon>Scylla</taxon>
    </lineage>
</organism>
<comment type="caution">
    <text evidence="5">Lacks conserved residue(s) required for the propagation of feature annotation.</text>
</comment>
<accession>A0AAW0SX20</accession>
<dbReference type="PANTHER" id="PTHR22799:SF1">
    <property type="entry name" value="C-TYPE LECTIN DOMAIN FAMILY 11 MEMBER A"/>
    <property type="match status" value="1"/>
</dbReference>
<proteinExistence type="predicted"/>
<sequence length="307" mass="34193">MAIIRNVADAFGNGKDTTRPPKNTVLLDTNGTIVVGQEQDVPTYVYDAAESLSGAVTDINVWSRRLREDEMAAISGCLTRGKGDILDWDTSDFEIGLDSSISEMELIDTCDIVPRSYFMFPSQLQFTKGVRLCRAFGGEMAAPKNLEEQVVVHSLAEKSKELCSHDGDPLTWLGLQRNNTDDTWHYLNSKEDVTFFNWAEGQPDKEEEENCIVLKGYPFQGAWADQSCRETYKVCVLCALEMPVLLRSFLPLTHLHPESTGDVRVIHLIDLATFPPVLKCAPCRCVFDPSRECSPAPAVMVDSYTSP</sequence>
<keyword evidence="2" id="KW-0964">Secreted</keyword>
<dbReference type="SUPFAM" id="SSF49899">
    <property type="entry name" value="Concanavalin A-like lectins/glucanases"/>
    <property type="match status" value="1"/>
</dbReference>
<keyword evidence="4" id="KW-0430">Lectin</keyword>
<dbReference type="Gene3D" id="3.10.100.10">
    <property type="entry name" value="Mannose-Binding Protein A, subunit A"/>
    <property type="match status" value="1"/>
</dbReference>
<evidence type="ECO:0000256" key="2">
    <source>
        <dbReference type="ARBA" id="ARBA00022525"/>
    </source>
</evidence>